<keyword evidence="3" id="KW-0449">Lipoprotein</keyword>
<sequence>MREIAKVQMKRYSQIALVTLMLFVLPHQSSPTGQAGFPDLTLKAVTKTKTETFTDQTHAWKIHVKSEPPVMGEYIEIEVLEGKSVNPSLRSGGSVDFSSLKAIVGDVTSPGMNDEQKALALWRFAMDNLYNGPWGTSMDGLEHLNVYGYGYCGTYAAVLESLWWAAGLKARHVNIGNHAATEVYYDNDWHYIDSHKRCFFLERDNRSIASLDDLNLDPDLWDMRRQKHSSKRGAKKDYYMSMHPGDHGRSPVYSNAFLMGKGDVLTLTWRKNGKWCLARGAEGRGQPAPEPEIYANGSFRFHRDLSDPSQHRTGLVTSKNIDWQDLSLGYLHPMKANQEASLIYEVRVPYFIPSATFAGKFLRNNPDDLVAVDISTDNGNSWTQLWNAKELRMVEANVSTEKTQEITTDTVWKYSYLLRVRMKAVKSQRDVGAYLIESTATLVFNPMALPSLLAGDNTMTFRDQGKAPHTIRVSYGWQENLPVSSSRERPLEGEQVTLSARITNQGSAAAHNVPVVFYHGNPAAGGVEIGRDSIKTIAAGETAVGRVKWKARRDKSPRKGENSVGATIFTVVDPANVLQESDKKNNTFLRTLKVLNPPEVSIPSPSFIRLERKNGKSDIITINATVRNFSNATHYGHYLSDHAEATEVKVKIFDGEPRTGRQIGSDQIITRLLPLEFKNISVDWDISQLKGQHRIYAQIFSPKNVTEAGFKKAPYEASTFVDLDAYRRCGQ</sequence>
<evidence type="ECO:0000256" key="1">
    <source>
        <dbReference type="SAM" id="SignalP"/>
    </source>
</evidence>
<evidence type="ECO:0000259" key="2">
    <source>
        <dbReference type="Pfam" id="PF07705"/>
    </source>
</evidence>
<feature type="domain" description="CARDB" evidence="2">
    <location>
        <begin position="484"/>
        <end position="588"/>
    </location>
</feature>
<dbReference type="SUPFAM" id="SSF54001">
    <property type="entry name" value="Cysteine proteinases"/>
    <property type="match status" value="1"/>
</dbReference>
<dbReference type="Pfam" id="PF07705">
    <property type="entry name" value="CARDB"/>
    <property type="match status" value="1"/>
</dbReference>
<accession>A0A2U3QDM6</accession>
<gene>
    <name evidence="3" type="ORF">NBG4_10066</name>
</gene>
<dbReference type="InterPro" id="IPR038765">
    <property type="entry name" value="Papain-like_cys_pep_sf"/>
</dbReference>
<dbReference type="Proteomes" id="UP000245125">
    <property type="component" value="Unassembled WGS sequence"/>
</dbReference>
<feature type="chain" id="PRO_5015757097" evidence="1">
    <location>
        <begin position="30"/>
        <end position="731"/>
    </location>
</feature>
<name>A0A2U3QDM6_9BACT</name>
<evidence type="ECO:0000313" key="3">
    <source>
        <dbReference type="EMBL" id="SPP99532.1"/>
    </source>
</evidence>
<organism evidence="3 4">
    <name type="scientific">Candidatus Sulfobium mesophilum</name>
    <dbReference type="NCBI Taxonomy" id="2016548"/>
    <lineage>
        <taxon>Bacteria</taxon>
        <taxon>Pseudomonadati</taxon>
        <taxon>Nitrospirota</taxon>
        <taxon>Nitrospiria</taxon>
        <taxon>Nitrospirales</taxon>
        <taxon>Nitrospiraceae</taxon>
        <taxon>Candidatus Sulfobium</taxon>
    </lineage>
</organism>
<proteinExistence type="predicted"/>
<feature type="signal peptide" evidence="1">
    <location>
        <begin position="1"/>
        <end position="29"/>
    </location>
</feature>
<dbReference type="AlphaFoldDB" id="A0A2U3QDM6"/>
<keyword evidence="4" id="KW-1185">Reference proteome</keyword>
<dbReference type="InterPro" id="IPR011635">
    <property type="entry name" value="CARDB"/>
</dbReference>
<dbReference type="InterPro" id="IPR013783">
    <property type="entry name" value="Ig-like_fold"/>
</dbReference>
<dbReference type="EMBL" id="OUUY01000001">
    <property type="protein sequence ID" value="SPP99532.1"/>
    <property type="molecule type" value="Genomic_DNA"/>
</dbReference>
<evidence type="ECO:0000313" key="4">
    <source>
        <dbReference type="Proteomes" id="UP000245125"/>
    </source>
</evidence>
<protein>
    <submittedName>
        <fullName evidence="3">Putative CARDB domain lipoprotein</fullName>
    </submittedName>
</protein>
<dbReference type="Gene3D" id="2.60.40.10">
    <property type="entry name" value="Immunoglobulins"/>
    <property type="match status" value="2"/>
</dbReference>
<keyword evidence="1" id="KW-0732">Signal</keyword>
<reference evidence="4" key="1">
    <citation type="submission" date="2018-03" db="EMBL/GenBank/DDBJ databases">
        <authorList>
            <person name="Zecchin S."/>
        </authorList>
    </citation>
    <scope>NUCLEOTIDE SEQUENCE [LARGE SCALE GENOMIC DNA]</scope>
</reference>